<dbReference type="Proteomes" id="UP000015105">
    <property type="component" value="Chromosome 6D"/>
</dbReference>
<reference evidence="2" key="2">
    <citation type="journal article" date="2017" name="Nat. Plants">
        <title>The Aegilops tauschii genome reveals multiple impacts of transposons.</title>
        <authorList>
            <person name="Zhao G."/>
            <person name="Zou C."/>
            <person name="Li K."/>
            <person name="Wang K."/>
            <person name="Li T."/>
            <person name="Gao L."/>
            <person name="Zhang X."/>
            <person name="Wang H."/>
            <person name="Yang Z."/>
            <person name="Liu X."/>
            <person name="Jiang W."/>
            <person name="Mao L."/>
            <person name="Kong X."/>
            <person name="Jiao Y."/>
            <person name="Jia J."/>
        </authorList>
    </citation>
    <scope>NUCLEOTIDE SEQUENCE [LARGE SCALE GENOMIC DNA]</scope>
    <source>
        <strain evidence="2">cv. AL8/78</strain>
    </source>
</reference>
<accession>A0A453NTD4</accession>
<name>A0A453NTD4_AEGTS</name>
<reference evidence="1" key="3">
    <citation type="journal article" date="2017" name="Nature">
        <title>Genome sequence of the progenitor of the wheat D genome Aegilops tauschii.</title>
        <authorList>
            <person name="Luo M.C."/>
            <person name="Gu Y.Q."/>
            <person name="Puiu D."/>
            <person name="Wang H."/>
            <person name="Twardziok S.O."/>
            <person name="Deal K.R."/>
            <person name="Huo N."/>
            <person name="Zhu T."/>
            <person name="Wang L."/>
            <person name="Wang Y."/>
            <person name="McGuire P.E."/>
            <person name="Liu S."/>
            <person name="Long H."/>
            <person name="Ramasamy R.K."/>
            <person name="Rodriguez J.C."/>
            <person name="Van S.L."/>
            <person name="Yuan L."/>
            <person name="Wang Z."/>
            <person name="Xia Z."/>
            <person name="Xiao L."/>
            <person name="Anderson O.D."/>
            <person name="Ouyang S."/>
            <person name="Liang Y."/>
            <person name="Zimin A.V."/>
            <person name="Pertea G."/>
            <person name="Qi P."/>
            <person name="Bennetzen J.L."/>
            <person name="Dai X."/>
            <person name="Dawson M.W."/>
            <person name="Muller H.G."/>
            <person name="Kugler K."/>
            <person name="Rivarola-Duarte L."/>
            <person name="Spannagl M."/>
            <person name="Mayer K.F.X."/>
            <person name="Lu F.H."/>
            <person name="Bevan M.W."/>
            <person name="Leroy P."/>
            <person name="Li P."/>
            <person name="You F.M."/>
            <person name="Sun Q."/>
            <person name="Liu Z."/>
            <person name="Lyons E."/>
            <person name="Wicker T."/>
            <person name="Salzberg S.L."/>
            <person name="Devos K.M."/>
            <person name="Dvorak J."/>
        </authorList>
    </citation>
    <scope>NUCLEOTIDE SEQUENCE [LARGE SCALE GENOMIC DNA]</scope>
    <source>
        <strain evidence="1">cv. AL8/78</strain>
    </source>
</reference>
<reference evidence="1" key="4">
    <citation type="submission" date="2019-03" db="UniProtKB">
        <authorList>
            <consortium name="EnsemblPlants"/>
        </authorList>
    </citation>
    <scope>IDENTIFICATION</scope>
</reference>
<dbReference type="EnsemblPlants" id="AET6Gv20475800.1">
    <property type="protein sequence ID" value="AET6Gv20475800.1"/>
    <property type="gene ID" value="AET6Gv20475800"/>
</dbReference>
<organism evidence="1 2">
    <name type="scientific">Aegilops tauschii subsp. strangulata</name>
    <name type="common">Goatgrass</name>
    <dbReference type="NCBI Taxonomy" id="200361"/>
    <lineage>
        <taxon>Eukaryota</taxon>
        <taxon>Viridiplantae</taxon>
        <taxon>Streptophyta</taxon>
        <taxon>Embryophyta</taxon>
        <taxon>Tracheophyta</taxon>
        <taxon>Spermatophyta</taxon>
        <taxon>Magnoliopsida</taxon>
        <taxon>Liliopsida</taxon>
        <taxon>Poales</taxon>
        <taxon>Poaceae</taxon>
        <taxon>BOP clade</taxon>
        <taxon>Pooideae</taxon>
        <taxon>Triticodae</taxon>
        <taxon>Triticeae</taxon>
        <taxon>Triticinae</taxon>
        <taxon>Aegilops</taxon>
    </lineage>
</organism>
<sequence length="73" mass="7955">MASVTYCSAVAPGMRLVEKQSLVHGAHTSALQRLLLGPRLRAFSLPLLTLKRHLLANLASSVPPYQQGVVQEY</sequence>
<dbReference type="AlphaFoldDB" id="A0A453NTD4"/>
<keyword evidence="2" id="KW-1185">Reference proteome</keyword>
<proteinExistence type="predicted"/>
<reference evidence="1" key="5">
    <citation type="journal article" date="2021" name="G3 (Bethesda)">
        <title>Aegilops tauschii genome assembly Aet v5.0 features greater sequence contiguity and improved annotation.</title>
        <authorList>
            <person name="Wang L."/>
            <person name="Zhu T."/>
            <person name="Rodriguez J.C."/>
            <person name="Deal K.R."/>
            <person name="Dubcovsky J."/>
            <person name="McGuire P.E."/>
            <person name="Lux T."/>
            <person name="Spannagl M."/>
            <person name="Mayer K.F.X."/>
            <person name="Baldrich P."/>
            <person name="Meyers B.C."/>
            <person name="Huo N."/>
            <person name="Gu Y.Q."/>
            <person name="Zhou H."/>
            <person name="Devos K.M."/>
            <person name="Bennetzen J.L."/>
            <person name="Unver T."/>
            <person name="Budak H."/>
            <person name="Gulick P.J."/>
            <person name="Galiba G."/>
            <person name="Kalapos B."/>
            <person name="Nelson D.R."/>
            <person name="Li P."/>
            <person name="You F.M."/>
            <person name="Luo M.C."/>
            <person name="Dvorak J."/>
        </authorList>
    </citation>
    <scope>NUCLEOTIDE SEQUENCE [LARGE SCALE GENOMIC DNA]</scope>
    <source>
        <strain evidence="1">cv. AL8/78</strain>
    </source>
</reference>
<reference evidence="2" key="1">
    <citation type="journal article" date="2014" name="Science">
        <title>Ancient hybridizations among the ancestral genomes of bread wheat.</title>
        <authorList>
            <consortium name="International Wheat Genome Sequencing Consortium,"/>
            <person name="Marcussen T."/>
            <person name="Sandve S.R."/>
            <person name="Heier L."/>
            <person name="Spannagl M."/>
            <person name="Pfeifer M."/>
            <person name="Jakobsen K.S."/>
            <person name="Wulff B.B."/>
            <person name="Steuernagel B."/>
            <person name="Mayer K.F."/>
            <person name="Olsen O.A."/>
        </authorList>
    </citation>
    <scope>NUCLEOTIDE SEQUENCE [LARGE SCALE GENOMIC DNA]</scope>
    <source>
        <strain evidence="2">cv. AL8/78</strain>
    </source>
</reference>
<dbReference type="Gramene" id="AET6Gv20475800.1">
    <property type="protein sequence ID" value="AET6Gv20475800.1"/>
    <property type="gene ID" value="AET6Gv20475800"/>
</dbReference>
<protein>
    <submittedName>
        <fullName evidence="1">Uncharacterized protein</fullName>
    </submittedName>
</protein>
<evidence type="ECO:0000313" key="1">
    <source>
        <dbReference type="EnsemblPlants" id="AET6Gv20475800.1"/>
    </source>
</evidence>
<evidence type="ECO:0000313" key="2">
    <source>
        <dbReference type="Proteomes" id="UP000015105"/>
    </source>
</evidence>